<dbReference type="InterPro" id="IPR002938">
    <property type="entry name" value="FAD-bd"/>
</dbReference>
<protein>
    <submittedName>
        <fullName evidence="4">Salicyloyl-CoA 5-hydroxylase</fullName>
        <ecNumber evidence="4">1.14.13.209</ecNumber>
    </submittedName>
</protein>
<sequence>MKAAIIGGGPSGLFLAILLKRHQPDAAVTVYEQNPAGATFGFGVVMADKGLNRLRDAEPAVFDALAGAMRFSDRQVIVSNETPITVQRPGSGGAIPRIELLRILGDHARRLGVDLRYEQRIEDFQALDADVVVGADGINSRVRDSAEAEFDVQRHSLTNHFAWYGVEKAFPYPSLVFRKHGAGYFVAHYYPYSATMSTFVAECDHRSWQDLGMEAMSADARQRLFEEVFAPELDGHALVSNHSSWRQFPVIRARNWFAGKRVLIGDALSSAHFSIGSGTRIAMEDAIALADALNASPGDIPRALDHYYRKRQPQKQKLIGASEASFNWYERMRDWMDAYGPQEFVFRFMTRTGRVDIGRLREQYPALVREFEAAGLIPAECEGQA</sequence>
<dbReference type="Gene3D" id="3.30.9.20">
    <property type="match status" value="1"/>
</dbReference>
<evidence type="ECO:0000256" key="1">
    <source>
        <dbReference type="ARBA" id="ARBA00023002"/>
    </source>
</evidence>
<dbReference type="Pfam" id="PF01494">
    <property type="entry name" value="FAD_binding_3"/>
    <property type="match status" value="1"/>
</dbReference>
<dbReference type="PANTHER" id="PTHR43476">
    <property type="entry name" value="3-(3-HYDROXY-PHENYL)PROPIONATE/3-HYDROXYCINNAMIC ACID HYDROXYLASE"/>
    <property type="match status" value="1"/>
</dbReference>
<dbReference type="RefSeq" id="WP_175206491.1">
    <property type="nucleotide sequence ID" value="NZ_CADILG010000008.1"/>
</dbReference>
<evidence type="ECO:0000313" key="5">
    <source>
        <dbReference type="Proteomes" id="UP000494117"/>
    </source>
</evidence>
<gene>
    <name evidence="4" type="primary">sdgC_1</name>
    <name evidence="4" type="ORF">LMG26858_01578</name>
</gene>
<keyword evidence="1 4" id="KW-0560">Oxidoreductase</keyword>
<dbReference type="AlphaFoldDB" id="A0A6S7CGS0"/>
<dbReference type="PRINTS" id="PR00420">
    <property type="entry name" value="RNGMNOXGNASE"/>
</dbReference>
<name>A0A6S7CGS0_9BURK</name>
<dbReference type="Pfam" id="PF13450">
    <property type="entry name" value="NAD_binding_8"/>
    <property type="match status" value="1"/>
</dbReference>
<dbReference type="PANTHER" id="PTHR43476:SF4">
    <property type="entry name" value="BLR0106 PROTEIN"/>
    <property type="match status" value="1"/>
</dbReference>
<feature type="domain" description="FAD-binding" evidence="3">
    <location>
        <begin position="120"/>
        <end position="319"/>
    </location>
</feature>
<dbReference type="InterPro" id="IPR036188">
    <property type="entry name" value="FAD/NAD-bd_sf"/>
</dbReference>
<dbReference type="GO" id="GO:0016491">
    <property type="term" value="F:oxidoreductase activity"/>
    <property type="evidence" value="ECO:0007669"/>
    <property type="project" value="UniProtKB-KW"/>
</dbReference>
<dbReference type="Gene3D" id="3.50.50.60">
    <property type="entry name" value="FAD/NAD(P)-binding domain"/>
    <property type="match status" value="1"/>
</dbReference>
<evidence type="ECO:0000313" key="4">
    <source>
        <dbReference type="EMBL" id="CAB3848436.1"/>
    </source>
</evidence>
<organism evidence="4 5">
    <name type="scientific">Achromobacter anxifer</name>
    <dbReference type="NCBI Taxonomy" id="1287737"/>
    <lineage>
        <taxon>Bacteria</taxon>
        <taxon>Pseudomonadati</taxon>
        <taxon>Pseudomonadota</taxon>
        <taxon>Betaproteobacteria</taxon>
        <taxon>Burkholderiales</taxon>
        <taxon>Alcaligenaceae</taxon>
        <taxon>Achromobacter</taxon>
    </lineage>
</organism>
<dbReference type="GO" id="GO:0071949">
    <property type="term" value="F:FAD binding"/>
    <property type="evidence" value="ECO:0007669"/>
    <property type="project" value="InterPro"/>
</dbReference>
<accession>A0A6S7CGS0</accession>
<dbReference type="EMBL" id="CADILG010000008">
    <property type="protein sequence ID" value="CAB3848436.1"/>
    <property type="molecule type" value="Genomic_DNA"/>
</dbReference>
<evidence type="ECO:0000259" key="3">
    <source>
        <dbReference type="Pfam" id="PF01494"/>
    </source>
</evidence>
<dbReference type="Proteomes" id="UP000494117">
    <property type="component" value="Unassembled WGS sequence"/>
</dbReference>
<reference evidence="4 5" key="1">
    <citation type="submission" date="2020-04" db="EMBL/GenBank/DDBJ databases">
        <authorList>
            <person name="De Canck E."/>
        </authorList>
    </citation>
    <scope>NUCLEOTIDE SEQUENCE [LARGE SCALE GENOMIC DNA]</scope>
    <source>
        <strain evidence="4 5">LMG 26858</strain>
    </source>
</reference>
<dbReference type="EC" id="1.14.13.209" evidence="4"/>
<dbReference type="SUPFAM" id="SSF51905">
    <property type="entry name" value="FAD/NAD(P)-binding domain"/>
    <property type="match status" value="1"/>
</dbReference>
<proteinExistence type="predicted"/>
<keyword evidence="2" id="KW-0520">NAD</keyword>
<dbReference type="InterPro" id="IPR050631">
    <property type="entry name" value="PheA/TfdB_FAD_monoxygenase"/>
</dbReference>
<keyword evidence="5" id="KW-1185">Reference proteome</keyword>
<evidence type="ECO:0000256" key="2">
    <source>
        <dbReference type="ARBA" id="ARBA00023027"/>
    </source>
</evidence>